<evidence type="ECO:0000256" key="4">
    <source>
        <dbReference type="ARBA" id="ARBA00022989"/>
    </source>
</evidence>
<dbReference type="Pfam" id="PF00892">
    <property type="entry name" value="EamA"/>
    <property type="match status" value="2"/>
</dbReference>
<dbReference type="SUPFAM" id="SSF103481">
    <property type="entry name" value="Multidrug resistance efflux transporter EmrE"/>
    <property type="match status" value="2"/>
</dbReference>
<feature type="transmembrane region" description="Helical" evidence="6">
    <location>
        <begin position="148"/>
        <end position="168"/>
    </location>
</feature>
<accession>A0ABX3KPH3</accession>
<sequence>MPVLLPFAAVFIWSVNTIVNKMSVAVIAPGAMAFYRWFFAILVLTPFCLPTLWRQRRAVITYAPRLALLALLGMVTNQSVAYFAAQTTTATNMALIMSLVPMLSLFMSIQLLSQPLTVRAIVGAGLSISGLIYMLTMGKPLTLLTSGATIGDGLMLICASSYALYCVLLKRWSMAISNWVSVYVQALFAVIMLIPVLLAAPSQNIATEAYPLVGFAALGASVLAPAIWLQAIALNGASRTAMYMNLLPVMTAIIAVIWLGEVLTPYHIIGGGFVLLGVGLSQQSTRQTVRQR</sequence>
<dbReference type="InterPro" id="IPR000620">
    <property type="entry name" value="EamA_dom"/>
</dbReference>
<comment type="caution">
    <text evidence="8">The sequence shown here is derived from an EMBL/GenBank/DDBJ whole genome shotgun (WGS) entry which is preliminary data.</text>
</comment>
<evidence type="ECO:0000259" key="7">
    <source>
        <dbReference type="Pfam" id="PF00892"/>
    </source>
</evidence>
<feature type="transmembrane region" description="Helical" evidence="6">
    <location>
        <begin position="33"/>
        <end position="53"/>
    </location>
</feature>
<evidence type="ECO:0000256" key="3">
    <source>
        <dbReference type="ARBA" id="ARBA00022692"/>
    </source>
</evidence>
<keyword evidence="9" id="KW-1185">Reference proteome</keyword>
<feature type="transmembrane region" description="Helical" evidence="6">
    <location>
        <begin position="180"/>
        <end position="200"/>
    </location>
</feature>
<evidence type="ECO:0000256" key="5">
    <source>
        <dbReference type="ARBA" id="ARBA00023136"/>
    </source>
</evidence>
<dbReference type="InterPro" id="IPR050638">
    <property type="entry name" value="AA-Vitamin_Transporters"/>
</dbReference>
<feature type="transmembrane region" description="Helical" evidence="6">
    <location>
        <begin position="212"/>
        <end position="234"/>
    </location>
</feature>
<evidence type="ECO:0000313" key="9">
    <source>
        <dbReference type="Proteomes" id="UP000189431"/>
    </source>
</evidence>
<comment type="subcellular location">
    <subcellularLocation>
        <location evidence="1">Membrane</location>
        <topology evidence="1">Multi-pass membrane protein</topology>
    </subcellularLocation>
</comment>
<dbReference type="InterPro" id="IPR037185">
    <property type="entry name" value="EmrE-like"/>
</dbReference>
<dbReference type="Proteomes" id="UP000189431">
    <property type="component" value="Unassembled WGS sequence"/>
</dbReference>
<name>A0ABX3KPH3_SALCS</name>
<dbReference type="RefSeq" id="WP_077460821.1">
    <property type="nucleotide sequence ID" value="NZ_MUFR01000031.1"/>
</dbReference>
<feature type="transmembrane region" description="Helical" evidence="6">
    <location>
        <begin position="241"/>
        <end position="259"/>
    </location>
</feature>
<evidence type="ECO:0000256" key="6">
    <source>
        <dbReference type="SAM" id="Phobius"/>
    </source>
</evidence>
<dbReference type="PANTHER" id="PTHR32322:SF2">
    <property type="entry name" value="EAMA DOMAIN-CONTAINING PROTEIN"/>
    <property type="match status" value="1"/>
</dbReference>
<keyword evidence="3 6" id="KW-0812">Transmembrane</keyword>
<evidence type="ECO:0000256" key="2">
    <source>
        <dbReference type="ARBA" id="ARBA00007362"/>
    </source>
</evidence>
<keyword evidence="5 6" id="KW-0472">Membrane</keyword>
<protein>
    <submittedName>
        <fullName evidence="8">EamA family transporter</fullName>
    </submittedName>
</protein>
<dbReference type="EMBL" id="MUFR01000031">
    <property type="protein sequence ID" value="OOF33394.1"/>
    <property type="molecule type" value="Genomic_DNA"/>
</dbReference>
<feature type="transmembrane region" description="Helical" evidence="6">
    <location>
        <begin position="265"/>
        <end position="282"/>
    </location>
</feature>
<evidence type="ECO:0000256" key="1">
    <source>
        <dbReference type="ARBA" id="ARBA00004141"/>
    </source>
</evidence>
<gene>
    <name evidence="8" type="ORF">BZJ21_11180</name>
</gene>
<comment type="similarity">
    <text evidence="2">Belongs to the EamA transporter family.</text>
</comment>
<feature type="transmembrane region" description="Helical" evidence="6">
    <location>
        <begin position="90"/>
        <end position="109"/>
    </location>
</feature>
<evidence type="ECO:0000313" key="8">
    <source>
        <dbReference type="EMBL" id="OOF33394.1"/>
    </source>
</evidence>
<proteinExistence type="inferred from homology"/>
<keyword evidence="4 6" id="KW-1133">Transmembrane helix</keyword>
<feature type="domain" description="EamA" evidence="7">
    <location>
        <begin position="3"/>
        <end position="135"/>
    </location>
</feature>
<dbReference type="PANTHER" id="PTHR32322">
    <property type="entry name" value="INNER MEMBRANE TRANSPORTER"/>
    <property type="match status" value="1"/>
</dbReference>
<feature type="domain" description="EamA" evidence="7">
    <location>
        <begin position="150"/>
        <end position="280"/>
    </location>
</feature>
<reference evidence="9" key="1">
    <citation type="submission" date="2017-01" db="EMBL/GenBank/DDBJ databases">
        <title>Draft genome of the species Salinivibrio costicola subsp. alcaliphilus.</title>
        <authorList>
            <person name="Lopez-Hermoso C."/>
            <person name="De La Haba R."/>
            <person name="Sanchez-Porro C."/>
            <person name="Ventosa A."/>
        </authorList>
    </citation>
    <scope>NUCLEOTIDE SEQUENCE [LARGE SCALE GENOMIC DNA]</scope>
    <source>
        <strain evidence="9">CBH448</strain>
    </source>
</reference>
<organism evidence="8 9">
    <name type="scientific">Salinivibrio costicola subsp. alcaliphilus</name>
    <dbReference type="NCBI Taxonomy" id="272773"/>
    <lineage>
        <taxon>Bacteria</taxon>
        <taxon>Pseudomonadati</taxon>
        <taxon>Pseudomonadota</taxon>
        <taxon>Gammaproteobacteria</taxon>
        <taxon>Vibrionales</taxon>
        <taxon>Vibrionaceae</taxon>
        <taxon>Salinivibrio</taxon>
    </lineage>
</organism>
<feature type="transmembrane region" description="Helical" evidence="6">
    <location>
        <begin position="65"/>
        <end position="84"/>
    </location>
</feature>
<feature type="transmembrane region" description="Helical" evidence="6">
    <location>
        <begin position="116"/>
        <end position="136"/>
    </location>
</feature>